<organism evidence="2 3">
    <name type="scientific">Eublepharis macularius</name>
    <name type="common">Leopard gecko</name>
    <name type="synonym">Cyrtodactylus macularius</name>
    <dbReference type="NCBI Taxonomy" id="481883"/>
    <lineage>
        <taxon>Eukaryota</taxon>
        <taxon>Metazoa</taxon>
        <taxon>Chordata</taxon>
        <taxon>Craniata</taxon>
        <taxon>Vertebrata</taxon>
        <taxon>Euteleostomi</taxon>
        <taxon>Lepidosauria</taxon>
        <taxon>Squamata</taxon>
        <taxon>Bifurcata</taxon>
        <taxon>Gekkota</taxon>
        <taxon>Eublepharidae</taxon>
        <taxon>Eublepharinae</taxon>
        <taxon>Eublepharis</taxon>
    </lineage>
</organism>
<accession>A0AA97JMW0</accession>
<feature type="compositionally biased region" description="Acidic residues" evidence="1">
    <location>
        <begin position="33"/>
        <end position="45"/>
    </location>
</feature>
<dbReference type="Gene3D" id="3.40.50.1110">
    <property type="entry name" value="SGNH hydrolase"/>
    <property type="match status" value="1"/>
</dbReference>
<sequence length="308" mass="33337">MTKDILKRISALEAASGCERGESSGSQGPAQGVEEEPAPEAEQEAAADGGQVAIAVEPVLQEGAAPGPLKRRIVICGHSMVFWAAHQARRTPIGSQLGLSAVATVEWLGRRGLRWPALLPLLFRGRKGPPPHILVLHLGGNDLGLVQGKALSLQATVDLREISRRWPGVLIFWSEMLQRRVWREASDPRAIEGARRKANRAMKKPLGEGLGIYLPHPRIKAEFAHLYRDDGVHLSPEGNEIFLDDLRLWEEPHQAPSHGQATSMWECGRRPVMEVLSAALGESGGQVPAGVGPIMEQASRQKPLGATG</sequence>
<gene>
    <name evidence="3" type="primary">LOC129332685</name>
</gene>
<dbReference type="KEGG" id="emc:129332685"/>
<proteinExistence type="predicted"/>
<protein>
    <submittedName>
        <fullName evidence="3">Uncharacterized protein LOC129332685</fullName>
    </submittedName>
</protein>
<keyword evidence="2" id="KW-1185">Reference proteome</keyword>
<feature type="region of interest" description="Disordered" evidence="1">
    <location>
        <begin position="288"/>
        <end position="308"/>
    </location>
</feature>
<dbReference type="GeneID" id="129332685"/>
<name>A0AA97JMW0_EUBMA</name>
<evidence type="ECO:0000313" key="2">
    <source>
        <dbReference type="Proteomes" id="UP001190640"/>
    </source>
</evidence>
<dbReference type="Proteomes" id="UP001190640">
    <property type="component" value="Chromosome 6"/>
</dbReference>
<dbReference type="InterPro" id="IPR036514">
    <property type="entry name" value="SGNH_hydro_sf"/>
</dbReference>
<dbReference type="SUPFAM" id="SSF52266">
    <property type="entry name" value="SGNH hydrolase"/>
    <property type="match status" value="1"/>
</dbReference>
<evidence type="ECO:0000256" key="1">
    <source>
        <dbReference type="SAM" id="MobiDB-lite"/>
    </source>
</evidence>
<feature type="region of interest" description="Disordered" evidence="1">
    <location>
        <begin position="15"/>
        <end position="48"/>
    </location>
</feature>
<reference evidence="3" key="1">
    <citation type="submission" date="2025-08" db="UniProtKB">
        <authorList>
            <consortium name="RefSeq"/>
        </authorList>
    </citation>
    <scope>IDENTIFICATION</scope>
    <source>
        <tissue evidence="3">Blood</tissue>
    </source>
</reference>
<dbReference type="AlphaFoldDB" id="A0AA97JMW0"/>
<dbReference type="RefSeq" id="XP_054839889.1">
    <property type="nucleotide sequence ID" value="XM_054983914.1"/>
</dbReference>
<evidence type="ECO:0000313" key="3">
    <source>
        <dbReference type="RefSeq" id="XP_054839889.1"/>
    </source>
</evidence>
<dbReference type="CDD" id="cd00229">
    <property type="entry name" value="SGNH_hydrolase"/>
    <property type="match status" value="1"/>
</dbReference>